<evidence type="ECO:0000256" key="2">
    <source>
        <dbReference type="SAM" id="SignalP"/>
    </source>
</evidence>
<dbReference type="InterPro" id="IPR039331">
    <property type="entry name" value="PAPs-like"/>
</dbReference>
<dbReference type="SUPFAM" id="SSF56300">
    <property type="entry name" value="Metallo-dependent phosphatases"/>
    <property type="match status" value="1"/>
</dbReference>
<accession>A0A934SV21</accession>
<dbReference type="PANTHER" id="PTHR22953:SF153">
    <property type="entry name" value="PURPLE ACID PHOSPHATASE"/>
    <property type="match status" value="1"/>
</dbReference>
<evidence type="ECO:0000259" key="3">
    <source>
        <dbReference type="Pfam" id="PF00149"/>
    </source>
</evidence>
<dbReference type="EMBL" id="JAEPBG010000001">
    <property type="protein sequence ID" value="MBK4733274.1"/>
    <property type="molecule type" value="Genomic_DNA"/>
</dbReference>
<dbReference type="AlphaFoldDB" id="A0A934SV21"/>
<name>A0A934SV21_9BURK</name>
<dbReference type="Pfam" id="PF00149">
    <property type="entry name" value="Metallophos"/>
    <property type="match status" value="1"/>
</dbReference>
<dbReference type="Proteomes" id="UP000622890">
    <property type="component" value="Unassembled WGS sequence"/>
</dbReference>
<keyword evidence="1 2" id="KW-0732">Signal</keyword>
<dbReference type="GO" id="GO:0003993">
    <property type="term" value="F:acid phosphatase activity"/>
    <property type="evidence" value="ECO:0007669"/>
    <property type="project" value="InterPro"/>
</dbReference>
<feature type="domain" description="Calcineurin-like phosphoesterase" evidence="3">
    <location>
        <begin position="42"/>
        <end position="227"/>
    </location>
</feature>
<keyword evidence="5" id="KW-1185">Reference proteome</keyword>
<feature type="chain" id="PRO_5036767290" evidence="2">
    <location>
        <begin position="33"/>
        <end position="313"/>
    </location>
</feature>
<proteinExistence type="predicted"/>
<organism evidence="4 5">
    <name type="scientific">Noviherbaspirillum pedocola</name>
    <dbReference type="NCBI Taxonomy" id="2801341"/>
    <lineage>
        <taxon>Bacteria</taxon>
        <taxon>Pseudomonadati</taxon>
        <taxon>Pseudomonadota</taxon>
        <taxon>Betaproteobacteria</taxon>
        <taxon>Burkholderiales</taxon>
        <taxon>Oxalobacteraceae</taxon>
        <taxon>Noviherbaspirillum</taxon>
    </lineage>
</organism>
<dbReference type="RefSeq" id="WP_200589970.1">
    <property type="nucleotide sequence ID" value="NZ_JAEPBG010000001.1"/>
</dbReference>
<evidence type="ECO:0000256" key="1">
    <source>
        <dbReference type="ARBA" id="ARBA00022729"/>
    </source>
</evidence>
<reference evidence="4" key="1">
    <citation type="submission" date="2021-01" db="EMBL/GenBank/DDBJ databases">
        <title>Genome sequence of strain Noviherbaspirillum sp. DKR-6.</title>
        <authorList>
            <person name="Chaudhary D.K."/>
        </authorList>
    </citation>
    <scope>NUCLEOTIDE SEQUENCE</scope>
    <source>
        <strain evidence="4">DKR-6</strain>
    </source>
</reference>
<gene>
    <name evidence="4" type="ORF">JJB74_01395</name>
</gene>
<evidence type="ECO:0000313" key="4">
    <source>
        <dbReference type="EMBL" id="MBK4733274.1"/>
    </source>
</evidence>
<comment type="caution">
    <text evidence="4">The sequence shown here is derived from an EMBL/GenBank/DDBJ whole genome shotgun (WGS) entry which is preliminary data.</text>
</comment>
<dbReference type="InterPro" id="IPR029052">
    <property type="entry name" value="Metallo-depent_PP-like"/>
</dbReference>
<protein>
    <submittedName>
        <fullName evidence="4">Metallophosphoesterase</fullName>
    </submittedName>
</protein>
<dbReference type="InterPro" id="IPR004843">
    <property type="entry name" value="Calcineurin-like_PHP"/>
</dbReference>
<sequence length="313" mass="33640">MPHLSFAFRRHLTLTLVSLAALLGGCAMQVPAPALSGPAITIYAAGDIADCRWRLPSLSGAAATAALLTPLLAADPEARVLALGDLTYPVGLPAEFTDCYAPTWGRFRERTLPVPGNHEYYTPLAPGYYGYFGAAAAPERSGHYAVQLGSWRVIAINSAISGPAAEAQLEWLRAELSEHRSRCTLAFWHHPRFSSGGHGDNARLAPIWTLLAEAGADLALSGHDHDYERLAPQDSAGRRDDAHGLRQFVVGTGGAQLTPFLFTSANSERRDNSTHGVLRLALRDDGYEWEFLGVAGNFQDKGAARCHARSAAK</sequence>
<dbReference type="Gene3D" id="3.60.21.10">
    <property type="match status" value="1"/>
</dbReference>
<feature type="signal peptide" evidence="2">
    <location>
        <begin position="1"/>
        <end position="32"/>
    </location>
</feature>
<dbReference type="PANTHER" id="PTHR22953">
    <property type="entry name" value="ACID PHOSPHATASE RELATED"/>
    <property type="match status" value="1"/>
</dbReference>
<evidence type="ECO:0000313" key="5">
    <source>
        <dbReference type="Proteomes" id="UP000622890"/>
    </source>
</evidence>